<feature type="region of interest" description="Disordered" evidence="1">
    <location>
        <begin position="421"/>
        <end position="452"/>
    </location>
</feature>
<dbReference type="PANTHER" id="PTHR33923:SF2">
    <property type="entry name" value="CALMODULIN-BINDING PROTEIN-RELATED"/>
    <property type="match status" value="1"/>
</dbReference>
<feature type="compositionally biased region" description="Polar residues" evidence="1">
    <location>
        <begin position="81"/>
        <end position="97"/>
    </location>
</feature>
<comment type="caution">
    <text evidence="3">The sequence shown here is derived from an EMBL/GenBank/DDBJ whole genome shotgun (WGS) entry which is preliminary data.</text>
</comment>
<feature type="region of interest" description="Disordered" evidence="1">
    <location>
        <begin position="1"/>
        <end position="97"/>
    </location>
</feature>
<accession>A0ABR0UFV6</accession>
<name>A0ABR0UFV6_REHGL</name>
<feature type="region of interest" description="Disordered" evidence="1">
    <location>
        <begin position="494"/>
        <end position="513"/>
    </location>
</feature>
<evidence type="ECO:0000313" key="4">
    <source>
        <dbReference type="Proteomes" id="UP001318860"/>
    </source>
</evidence>
<dbReference type="EMBL" id="JABTTQ020002999">
    <property type="protein sequence ID" value="KAK6120821.1"/>
    <property type="molecule type" value="Genomic_DNA"/>
</dbReference>
<gene>
    <name evidence="3" type="ORF">DH2020_045436</name>
</gene>
<dbReference type="Pfam" id="PF07839">
    <property type="entry name" value="CaM_binding"/>
    <property type="match status" value="1"/>
</dbReference>
<evidence type="ECO:0000259" key="2">
    <source>
        <dbReference type="SMART" id="SM01054"/>
    </source>
</evidence>
<feature type="compositionally biased region" description="Acidic residues" evidence="1">
    <location>
        <begin position="375"/>
        <end position="384"/>
    </location>
</feature>
<reference evidence="3 4" key="1">
    <citation type="journal article" date="2021" name="Comput. Struct. Biotechnol. J.">
        <title>De novo genome assembly of the potent medicinal plant Rehmannia glutinosa using nanopore technology.</title>
        <authorList>
            <person name="Ma L."/>
            <person name="Dong C."/>
            <person name="Song C."/>
            <person name="Wang X."/>
            <person name="Zheng X."/>
            <person name="Niu Y."/>
            <person name="Chen S."/>
            <person name="Feng W."/>
        </authorList>
    </citation>
    <scope>NUCLEOTIDE SEQUENCE [LARGE SCALE GENOMIC DNA]</scope>
    <source>
        <strain evidence="3">DH-2019</strain>
    </source>
</reference>
<organism evidence="3 4">
    <name type="scientific">Rehmannia glutinosa</name>
    <name type="common">Chinese foxglove</name>
    <dbReference type="NCBI Taxonomy" id="99300"/>
    <lineage>
        <taxon>Eukaryota</taxon>
        <taxon>Viridiplantae</taxon>
        <taxon>Streptophyta</taxon>
        <taxon>Embryophyta</taxon>
        <taxon>Tracheophyta</taxon>
        <taxon>Spermatophyta</taxon>
        <taxon>Magnoliopsida</taxon>
        <taxon>eudicotyledons</taxon>
        <taxon>Gunneridae</taxon>
        <taxon>Pentapetalae</taxon>
        <taxon>asterids</taxon>
        <taxon>lamiids</taxon>
        <taxon>Lamiales</taxon>
        <taxon>Orobanchaceae</taxon>
        <taxon>Rehmannieae</taxon>
        <taxon>Rehmannia</taxon>
    </lineage>
</organism>
<feature type="region of interest" description="Disordered" evidence="1">
    <location>
        <begin position="375"/>
        <end position="403"/>
    </location>
</feature>
<sequence>MKNNRGPDLKKKMKKSGSIKRQELDGPSFTRKNKPPLPCSAAGTPNYMKSTTSSDARKEVSTKTPPNNSNFRRKSSNNSKLTSASANNKTSGLKKTMRTLTKNPSFKPARASVRKFPPVVLVENLDAQRATCSSTLKDSKFPAFLSLNHGGTESQGTSAIKVCPYTYCSLNGHHHAPLPPLKCFLSARRRVIKTQKSVKLGCLSPRRVKGVVGDSGPVFDEKIGMNDDLESSIVSPIKDFFIEIYSKKNEDEEGVLGGPIWYEVDTNETCDQEGDVNSTDIGEKHLSEQNEEVKVDEESRPNVGFDEISSDMEWETQEIYHSALHLDYDYEYEYEYSPETEAAKVESHIIYDEFIIKSDKNDGRFDDECLVDEASQESFDEEGFSSDSFSNSDDGEFTGLFQNLNDMENSSPVEITAQDEPDTITNNSASSQNSTEQVHQIQSEPSDENQEVVQLKSAEMVNKAKAENEAETETEDSSCALLLAIAKRKKPIEDVDESGQFNPRAPNFLPLEPDPEAEKVDLKHQDLDEKKNAEEWMVDYALRQVVTKLGPARKKKVALLVEAFEKVMPITKCELQLRHTSVFDQARPMQACS</sequence>
<feature type="domain" description="Calmodulin-binding" evidence="2">
    <location>
        <begin position="458"/>
        <end position="569"/>
    </location>
</feature>
<protein>
    <recommendedName>
        <fullName evidence="2">Calmodulin-binding domain-containing protein</fullName>
    </recommendedName>
</protein>
<dbReference type="InterPro" id="IPR012417">
    <property type="entry name" value="CaM-bd_dom_pln"/>
</dbReference>
<evidence type="ECO:0000256" key="1">
    <source>
        <dbReference type="SAM" id="MobiDB-lite"/>
    </source>
</evidence>
<dbReference type="InterPro" id="IPR044681">
    <property type="entry name" value="PICBP-like"/>
</dbReference>
<feature type="compositionally biased region" description="Polar residues" evidence="1">
    <location>
        <begin position="423"/>
        <end position="444"/>
    </location>
</feature>
<dbReference type="Proteomes" id="UP001318860">
    <property type="component" value="Unassembled WGS sequence"/>
</dbReference>
<dbReference type="SMART" id="SM01054">
    <property type="entry name" value="CaM_binding"/>
    <property type="match status" value="1"/>
</dbReference>
<evidence type="ECO:0000313" key="3">
    <source>
        <dbReference type="EMBL" id="KAK6120821.1"/>
    </source>
</evidence>
<keyword evidence="4" id="KW-1185">Reference proteome</keyword>
<proteinExistence type="predicted"/>
<feature type="compositionally biased region" description="Basic and acidic residues" evidence="1">
    <location>
        <begin position="1"/>
        <end position="10"/>
    </location>
</feature>
<dbReference type="PANTHER" id="PTHR33923">
    <property type="entry name" value="CALMODULIN-BINDING PROTEIN-RELATED"/>
    <property type="match status" value="1"/>
</dbReference>